<accession>A0ABU8CPN0</accession>
<evidence type="ECO:0000313" key="1">
    <source>
        <dbReference type="EMBL" id="MEI1250812.1"/>
    </source>
</evidence>
<sequence length="59" mass="6422">MGRKIEKTDSGAPEEFASCALSGFVSQILQFCGVSGIKTKKPTIRSMSRNFEKVVIALQ</sequence>
<reference evidence="1 2" key="1">
    <citation type="submission" date="2024-01" db="EMBL/GenBank/DDBJ databases">
        <title>Draft genome sequences of three bacterial strains isolated from Acacia saligna represent a potential new species within the genus Rhizobium.</title>
        <authorList>
            <person name="Tambong J.T."/>
            <person name="Mnasri B."/>
        </authorList>
    </citation>
    <scope>NUCLEOTIDE SEQUENCE [LARGE SCALE GENOMIC DNA]</scope>
    <source>
        <strain evidence="1 2">1AS12I</strain>
    </source>
</reference>
<protein>
    <submittedName>
        <fullName evidence="1">Uncharacterized protein</fullName>
    </submittedName>
</protein>
<organism evidence="1 2">
    <name type="scientific">Rhizobium aouanii</name>
    <dbReference type="NCBI Taxonomy" id="3118145"/>
    <lineage>
        <taxon>Bacteria</taxon>
        <taxon>Pseudomonadati</taxon>
        <taxon>Pseudomonadota</taxon>
        <taxon>Alphaproteobacteria</taxon>
        <taxon>Hyphomicrobiales</taxon>
        <taxon>Rhizobiaceae</taxon>
        <taxon>Rhizobium/Agrobacterium group</taxon>
        <taxon>Rhizobium</taxon>
    </lineage>
</organism>
<dbReference type="Proteomes" id="UP001531129">
    <property type="component" value="Unassembled WGS sequence"/>
</dbReference>
<keyword evidence="2" id="KW-1185">Reference proteome</keyword>
<proteinExistence type="predicted"/>
<evidence type="ECO:0000313" key="2">
    <source>
        <dbReference type="Proteomes" id="UP001531129"/>
    </source>
</evidence>
<comment type="caution">
    <text evidence="1">The sequence shown here is derived from an EMBL/GenBank/DDBJ whole genome shotgun (WGS) entry which is preliminary data.</text>
</comment>
<name>A0ABU8CPN0_9HYPH</name>
<dbReference type="RefSeq" id="WP_335914305.1">
    <property type="nucleotide sequence ID" value="NZ_JBAMYB010000013.1"/>
</dbReference>
<gene>
    <name evidence="1" type="ORF">V8Q02_22820</name>
</gene>
<dbReference type="EMBL" id="JBAMYC010000013">
    <property type="protein sequence ID" value="MEI1250812.1"/>
    <property type="molecule type" value="Genomic_DNA"/>
</dbReference>